<evidence type="ECO:0000259" key="12">
    <source>
        <dbReference type="Pfam" id="PF01467"/>
    </source>
</evidence>
<evidence type="ECO:0000256" key="4">
    <source>
        <dbReference type="ARBA" id="ARBA00022642"/>
    </source>
</evidence>
<dbReference type="Pfam" id="PF01467">
    <property type="entry name" value="CTP_transf_like"/>
    <property type="match status" value="1"/>
</dbReference>
<evidence type="ECO:0000256" key="1">
    <source>
        <dbReference type="ARBA" id="ARBA00002324"/>
    </source>
</evidence>
<evidence type="ECO:0000256" key="6">
    <source>
        <dbReference type="ARBA" id="ARBA00022695"/>
    </source>
</evidence>
<dbReference type="OrthoDB" id="5295945at2"/>
<keyword evidence="8 11" id="KW-0067">ATP-binding</keyword>
<sequence>MHVALYGGSFDPPHNGHLALCLFAVELLRIDRLIISVSINPFKGRYGAADEQRKQMACLFAGELSRVGISAEVSGWELEKKQPSYTVDLIRYVRSVYPLDRLTLLIGEDSFREIRSWKSWETLPSLCELAVFRRTSPEDRPENSSFPFSSGTVRFIDFDYPLSSTVIRERVAADLPVGDLLPSAIRRYIVEHGLYRQA</sequence>
<evidence type="ECO:0000256" key="8">
    <source>
        <dbReference type="ARBA" id="ARBA00022840"/>
    </source>
</evidence>
<gene>
    <name evidence="11 13" type="primary">nadD</name>
    <name evidence="13" type="ORF">ASB62_06985</name>
</gene>
<dbReference type="AlphaFoldDB" id="A0A124G7Y5"/>
<dbReference type="Gene3D" id="3.40.50.620">
    <property type="entry name" value="HUPs"/>
    <property type="match status" value="1"/>
</dbReference>
<keyword evidence="7 11" id="KW-0547">Nucleotide-binding</keyword>
<evidence type="ECO:0000256" key="11">
    <source>
        <dbReference type="HAMAP-Rule" id="MF_00244"/>
    </source>
</evidence>
<dbReference type="PANTHER" id="PTHR39321">
    <property type="entry name" value="NICOTINATE-NUCLEOTIDE ADENYLYLTRANSFERASE-RELATED"/>
    <property type="match status" value="1"/>
</dbReference>
<dbReference type="GO" id="GO:0005524">
    <property type="term" value="F:ATP binding"/>
    <property type="evidence" value="ECO:0007669"/>
    <property type="project" value="UniProtKB-KW"/>
</dbReference>
<keyword evidence="9 11" id="KW-0520">NAD</keyword>
<keyword evidence="4 11" id="KW-0662">Pyridine nucleotide biosynthesis</keyword>
<dbReference type="InterPro" id="IPR005248">
    <property type="entry name" value="NadD/NMNAT"/>
</dbReference>
<keyword evidence="14" id="KW-1185">Reference proteome</keyword>
<feature type="domain" description="Cytidyltransferase-like" evidence="12">
    <location>
        <begin position="5"/>
        <end position="170"/>
    </location>
</feature>
<evidence type="ECO:0000256" key="2">
    <source>
        <dbReference type="ARBA" id="ARBA00005019"/>
    </source>
</evidence>
<evidence type="ECO:0000256" key="3">
    <source>
        <dbReference type="ARBA" id="ARBA00009014"/>
    </source>
</evidence>
<comment type="similarity">
    <text evidence="3 11">Belongs to the NadD family.</text>
</comment>
<evidence type="ECO:0000313" key="13">
    <source>
        <dbReference type="EMBL" id="KUL24247.1"/>
    </source>
</evidence>
<comment type="function">
    <text evidence="1 11">Catalyzes the reversible adenylation of nicotinate mononucleotide (NaMN) to nicotinic acid adenine dinucleotide (NaAD).</text>
</comment>
<comment type="caution">
    <text evidence="13">The sequence shown here is derived from an EMBL/GenBank/DDBJ whole genome shotgun (WGS) entry which is preliminary data.</text>
</comment>
<evidence type="ECO:0000256" key="5">
    <source>
        <dbReference type="ARBA" id="ARBA00022679"/>
    </source>
</evidence>
<evidence type="ECO:0000313" key="14">
    <source>
        <dbReference type="Proteomes" id="UP000053937"/>
    </source>
</evidence>
<protein>
    <recommendedName>
        <fullName evidence="11">Probable nicotinate-nucleotide adenylyltransferase</fullName>
        <ecNumber evidence="11">2.7.7.18</ecNumber>
    </recommendedName>
    <alternativeName>
        <fullName evidence="11">Deamido-NAD(+) diphosphorylase</fullName>
    </alternativeName>
    <alternativeName>
        <fullName evidence="11">Deamido-NAD(+) pyrophosphorylase</fullName>
    </alternativeName>
    <alternativeName>
        <fullName evidence="11">Nicotinate mononucleotide adenylyltransferase</fullName>
        <shortName evidence="11">NaMN adenylyltransferase</shortName>
    </alternativeName>
</protein>
<dbReference type="UniPathway" id="UPA00253">
    <property type="reaction ID" value="UER00332"/>
</dbReference>
<comment type="pathway">
    <text evidence="2 11">Cofactor biosynthesis; NAD(+) biosynthesis; deamido-NAD(+) from nicotinate D-ribonucleotide: step 1/1.</text>
</comment>
<dbReference type="EC" id="2.7.7.18" evidence="11"/>
<dbReference type="InterPro" id="IPR004821">
    <property type="entry name" value="Cyt_trans-like"/>
</dbReference>
<dbReference type="SUPFAM" id="SSF52374">
    <property type="entry name" value="Nucleotidylyl transferase"/>
    <property type="match status" value="1"/>
</dbReference>
<evidence type="ECO:0000256" key="7">
    <source>
        <dbReference type="ARBA" id="ARBA00022741"/>
    </source>
</evidence>
<dbReference type="HAMAP" id="MF_00244">
    <property type="entry name" value="NaMN_adenylyltr"/>
    <property type="match status" value="1"/>
</dbReference>
<dbReference type="NCBIfam" id="TIGR00125">
    <property type="entry name" value="cyt_tran_rel"/>
    <property type="match status" value="1"/>
</dbReference>
<dbReference type="EMBL" id="LMBR01000173">
    <property type="protein sequence ID" value="KUL24247.1"/>
    <property type="molecule type" value="Genomic_DNA"/>
</dbReference>
<keyword evidence="6 11" id="KW-0548">Nucleotidyltransferase</keyword>
<comment type="catalytic activity">
    <reaction evidence="10 11">
        <text>nicotinate beta-D-ribonucleotide + ATP + H(+) = deamido-NAD(+) + diphosphate</text>
        <dbReference type="Rhea" id="RHEA:22860"/>
        <dbReference type="ChEBI" id="CHEBI:15378"/>
        <dbReference type="ChEBI" id="CHEBI:30616"/>
        <dbReference type="ChEBI" id="CHEBI:33019"/>
        <dbReference type="ChEBI" id="CHEBI:57502"/>
        <dbReference type="ChEBI" id="CHEBI:58437"/>
        <dbReference type="EC" id="2.7.7.18"/>
    </reaction>
</comment>
<name>A0A124G7Y5_CHLLI</name>
<dbReference type="GO" id="GO:0009435">
    <property type="term" value="P:NAD+ biosynthetic process"/>
    <property type="evidence" value="ECO:0007669"/>
    <property type="project" value="UniProtKB-UniRule"/>
</dbReference>
<keyword evidence="5 11" id="KW-0808">Transferase</keyword>
<evidence type="ECO:0000256" key="10">
    <source>
        <dbReference type="ARBA" id="ARBA00048721"/>
    </source>
</evidence>
<dbReference type="NCBIfam" id="TIGR00482">
    <property type="entry name" value="nicotinate (nicotinamide) nucleotide adenylyltransferase"/>
    <property type="match status" value="1"/>
</dbReference>
<dbReference type="Proteomes" id="UP000053937">
    <property type="component" value="Unassembled WGS sequence"/>
</dbReference>
<dbReference type="PANTHER" id="PTHR39321:SF3">
    <property type="entry name" value="PHOSPHOPANTETHEINE ADENYLYLTRANSFERASE"/>
    <property type="match status" value="1"/>
</dbReference>
<reference evidence="13 14" key="1">
    <citation type="submission" date="2015-10" db="EMBL/GenBank/DDBJ databases">
        <title>Draft Genome Sequence of Chlorobium limicola strain Frasassi Growing under Artificial Lighting in the Frasassi Cave System.</title>
        <authorList>
            <person name="Mansor M."/>
            <person name="Macalady J."/>
        </authorList>
    </citation>
    <scope>NUCLEOTIDE SEQUENCE [LARGE SCALE GENOMIC DNA]</scope>
    <source>
        <strain evidence="13 14">Frasassi</strain>
    </source>
</reference>
<dbReference type="InterPro" id="IPR014729">
    <property type="entry name" value="Rossmann-like_a/b/a_fold"/>
</dbReference>
<dbReference type="CDD" id="cd02165">
    <property type="entry name" value="NMNAT"/>
    <property type="match status" value="1"/>
</dbReference>
<evidence type="ECO:0000256" key="9">
    <source>
        <dbReference type="ARBA" id="ARBA00023027"/>
    </source>
</evidence>
<dbReference type="GO" id="GO:0004515">
    <property type="term" value="F:nicotinate-nucleotide adenylyltransferase activity"/>
    <property type="evidence" value="ECO:0007669"/>
    <property type="project" value="UniProtKB-UniRule"/>
</dbReference>
<dbReference type="RefSeq" id="WP_059139214.1">
    <property type="nucleotide sequence ID" value="NZ_LMBR01000173.1"/>
</dbReference>
<proteinExistence type="inferred from homology"/>
<accession>A0A124G7Y5</accession>
<organism evidence="13 14">
    <name type="scientific">Chlorobium limicola</name>
    <dbReference type="NCBI Taxonomy" id="1092"/>
    <lineage>
        <taxon>Bacteria</taxon>
        <taxon>Pseudomonadati</taxon>
        <taxon>Chlorobiota</taxon>
        <taxon>Chlorobiia</taxon>
        <taxon>Chlorobiales</taxon>
        <taxon>Chlorobiaceae</taxon>
        <taxon>Chlorobium/Pelodictyon group</taxon>
        <taxon>Chlorobium</taxon>
    </lineage>
</organism>